<gene>
    <name evidence="2" type="ORF">ACFSJU_06400</name>
</gene>
<keyword evidence="1" id="KW-1133">Transmembrane helix</keyword>
<dbReference type="RefSeq" id="WP_255898103.1">
    <property type="nucleotide sequence ID" value="NZ_JAFMZO010000001.1"/>
</dbReference>
<keyword evidence="1" id="KW-0812">Transmembrane</keyword>
<evidence type="ECO:0000256" key="1">
    <source>
        <dbReference type="SAM" id="Phobius"/>
    </source>
</evidence>
<evidence type="ECO:0000313" key="2">
    <source>
        <dbReference type="EMBL" id="MFD2162016.1"/>
    </source>
</evidence>
<keyword evidence="3" id="KW-1185">Reference proteome</keyword>
<proteinExistence type="predicted"/>
<feature type="transmembrane region" description="Helical" evidence="1">
    <location>
        <begin position="9"/>
        <end position="27"/>
    </location>
</feature>
<sequence length="83" mass="9604">MKNRFVKKGVIAFVAGILLNILGYMMKANEMDLYGWAMTLGTILFGIGFLLIFYSLVRKVEYQGIKEEREDAKKMNKHKLQVK</sequence>
<dbReference type="EMBL" id="JBHUHZ010000001">
    <property type="protein sequence ID" value="MFD2162016.1"/>
    <property type="molecule type" value="Genomic_DNA"/>
</dbReference>
<reference evidence="3" key="1">
    <citation type="journal article" date="2019" name="Int. J. Syst. Evol. Microbiol.">
        <title>The Global Catalogue of Microorganisms (GCM) 10K type strain sequencing project: providing services to taxonomists for standard genome sequencing and annotation.</title>
        <authorList>
            <consortium name="The Broad Institute Genomics Platform"/>
            <consortium name="The Broad Institute Genome Sequencing Center for Infectious Disease"/>
            <person name="Wu L."/>
            <person name="Ma J."/>
        </authorList>
    </citation>
    <scope>NUCLEOTIDE SEQUENCE [LARGE SCALE GENOMIC DNA]</scope>
    <source>
        <strain evidence="3">KCTC 42217</strain>
    </source>
</reference>
<accession>A0ABW4ZKB0</accession>
<evidence type="ECO:0000313" key="3">
    <source>
        <dbReference type="Proteomes" id="UP001597387"/>
    </source>
</evidence>
<protein>
    <submittedName>
        <fullName evidence="2">Signal peptidase</fullName>
    </submittedName>
</protein>
<keyword evidence="1" id="KW-0472">Membrane</keyword>
<dbReference type="Proteomes" id="UP001597387">
    <property type="component" value="Unassembled WGS sequence"/>
</dbReference>
<comment type="caution">
    <text evidence="2">The sequence shown here is derived from an EMBL/GenBank/DDBJ whole genome shotgun (WGS) entry which is preliminary data.</text>
</comment>
<name>A0ABW4ZKB0_9SPHI</name>
<organism evidence="2 3">
    <name type="scientific">Paradesertivirga mongoliensis</name>
    <dbReference type="NCBI Taxonomy" id="2100740"/>
    <lineage>
        <taxon>Bacteria</taxon>
        <taxon>Pseudomonadati</taxon>
        <taxon>Bacteroidota</taxon>
        <taxon>Sphingobacteriia</taxon>
        <taxon>Sphingobacteriales</taxon>
        <taxon>Sphingobacteriaceae</taxon>
        <taxon>Paradesertivirga</taxon>
    </lineage>
</organism>
<feature type="transmembrane region" description="Helical" evidence="1">
    <location>
        <begin position="33"/>
        <end position="57"/>
    </location>
</feature>